<accession>A0A1H9D8Y1</accession>
<dbReference type="SUPFAM" id="SSF52096">
    <property type="entry name" value="ClpP/crotonase"/>
    <property type="match status" value="1"/>
</dbReference>
<keyword evidence="2" id="KW-0472">Membrane</keyword>
<evidence type="ECO:0000256" key="2">
    <source>
        <dbReference type="SAM" id="Phobius"/>
    </source>
</evidence>
<dbReference type="Proteomes" id="UP000198833">
    <property type="component" value="Unassembled WGS sequence"/>
</dbReference>
<sequence>MYQTLTYELKDRIAYVTLNRPQQGNAFAEESYAEIKQVFDQINQDDQVDVAILTGKGKHFSAGGDIQLFQQMLEQKRYLTETDILATGAMVNSIKQNKKVVIAAINGIAAGAGLGLALACDFILMEEQGKLLTAFIGLAFPGDTDLIYHLYQAMPTQQLNSHLMLNEPISAEQGRRYGLVNKVVPPGQVVSDAEELARKLQSGPLNTYAYQKELLASLNYPEIDQFNQQEAKFMSLASRQAAHAEAVTKFLQK</sequence>
<protein>
    <submittedName>
        <fullName evidence="3">2-(1,2-epoxy-1,2-dihydrophenyl)acetyl-CoA isomerase</fullName>
    </submittedName>
</protein>
<dbReference type="InterPro" id="IPR001753">
    <property type="entry name" value="Enoyl-CoA_hydra/iso"/>
</dbReference>
<evidence type="ECO:0000313" key="3">
    <source>
        <dbReference type="EMBL" id="SEQ09930.1"/>
    </source>
</evidence>
<reference evidence="3 4" key="1">
    <citation type="submission" date="2016-10" db="EMBL/GenBank/DDBJ databases">
        <authorList>
            <person name="de Groot N.N."/>
        </authorList>
    </citation>
    <scope>NUCLEOTIDE SEQUENCE [LARGE SCALE GENOMIC DNA]</scope>
    <source>
        <strain evidence="3 4">DSM 15695</strain>
    </source>
</reference>
<dbReference type="CDD" id="cd06558">
    <property type="entry name" value="crotonase-like"/>
    <property type="match status" value="1"/>
</dbReference>
<keyword evidence="3" id="KW-0413">Isomerase</keyword>
<dbReference type="Pfam" id="PF00378">
    <property type="entry name" value="ECH_1"/>
    <property type="match status" value="1"/>
</dbReference>
<dbReference type="AlphaFoldDB" id="A0A1H9D8Y1"/>
<dbReference type="OrthoDB" id="9775794at2"/>
<keyword evidence="2" id="KW-1133">Transmembrane helix</keyword>
<keyword evidence="2" id="KW-0812">Transmembrane</keyword>
<organism evidence="3 4">
    <name type="scientific">Ignavigranum ruoffiae</name>
    <dbReference type="NCBI Taxonomy" id="89093"/>
    <lineage>
        <taxon>Bacteria</taxon>
        <taxon>Bacillati</taxon>
        <taxon>Bacillota</taxon>
        <taxon>Bacilli</taxon>
        <taxon>Lactobacillales</taxon>
        <taxon>Aerococcaceae</taxon>
        <taxon>Ignavigranum</taxon>
    </lineage>
</organism>
<dbReference type="GO" id="GO:0016853">
    <property type="term" value="F:isomerase activity"/>
    <property type="evidence" value="ECO:0007669"/>
    <property type="project" value="UniProtKB-KW"/>
</dbReference>
<dbReference type="InterPro" id="IPR029045">
    <property type="entry name" value="ClpP/crotonase-like_dom_sf"/>
</dbReference>
<feature type="transmembrane region" description="Helical" evidence="2">
    <location>
        <begin position="100"/>
        <end position="125"/>
    </location>
</feature>
<name>A0A1H9D8Y1_9LACT</name>
<gene>
    <name evidence="3" type="ORF">SAMN04488558_10564</name>
</gene>
<dbReference type="STRING" id="89093.SAMN04488558_10564"/>
<keyword evidence="4" id="KW-1185">Reference proteome</keyword>
<evidence type="ECO:0000256" key="1">
    <source>
        <dbReference type="RuleBase" id="RU003707"/>
    </source>
</evidence>
<dbReference type="PROSITE" id="PS00166">
    <property type="entry name" value="ENOYL_COA_HYDRATASE"/>
    <property type="match status" value="1"/>
</dbReference>
<proteinExistence type="inferred from homology"/>
<dbReference type="Gene3D" id="3.90.226.10">
    <property type="entry name" value="2-enoyl-CoA Hydratase, Chain A, domain 1"/>
    <property type="match status" value="1"/>
</dbReference>
<dbReference type="PANTHER" id="PTHR43459">
    <property type="entry name" value="ENOYL-COA HYDRATASE"/>
    <property type="match status" value="1"/>
</dbReference>
<comment type="similarity">
    <text evidence="1">Belongs to the enoyl-CoA hydratase/isomerase family.</text>
</comment>
<dbReference type="PANTHER" id="PTHR43459:SF1">
    <property type="entry name" value="EG:BACN32G11.4 PROTEIN"/>
    <property type="match status" value="1"/>
</dbReference>
<evidence type="ECO:0000313" key="4">
    <source>
        <dbReference type="Proteomes" id="UP000198833"/>
    </source>
</evidence>
<dbReference type="InterPro" id="IPR018376">
    <property type="entry name" value="Enoyl-CoA_hyd/isom_CS"/>
</dbReference>
<dbReference type="EMBL" id="FOEN01000005">
    <property type="protein sequence ID" value="SEQ09930.1"/>
    <property type="molecule type" value="Genomic_DNA"/>
</dbReference>
<dbReference type="RefSeq" id="WP_092571542.1">
    <property type="nucleotide sequence ID" value="NZ_CALUDV010000001.1"/>
</dbReference>